<dbReference type="EMBL" id="CP047898">
    <property type="protein sequence ID" value="QHK20313.1"/>
    <property type="molecule type" value="Genomic_DNA"/>
</dbReference>
<feature type="transmembrane region" description="Helical" evidence="1">
    <location>
        <begin position="111"/>
        <end position="133"/>
    </location>
</feature>
<dbReference type="Proteomes" id="UP000464186">
    <property type="component" value="Chromosome"/>
</dbReference>
<gene>
    <name evidence="2" type="ORF">GU243_11850</name>
</gene>
<feature type="transmembrane region" description="Helical" evidence="1">
    <location>
        <begin position="29"/>
        <end position="51"/>
    </location>
</feature>
<proteinExistence type="predicted"/>
<feature type="transmembrane region" description="Helical" evidence="1">
    <location>
        <begin position="84"/>
        <end position="104"/>
    </location>
</feature>
<keyword evidence="1" id="KW-0812">Transmembrane</keyword>
<sequence>MSIMDSTTPASGHNEPIPVNRFALFSETLLAGLLVLVLSIPLVTIPAAYAAGIAHLERHLAGRDDSLRGLWGTFRSALPGSWKLGITTAGAAVVIALNLLLATVGQLPGSAVVLPATLILAVAGAVLLLRTAAAWRDVAWSGAAWSDVDSGESSAPRTWPAALGAAKTLSLRDWTGSLLLAAALFASVVFVWMLVALFVVVPGMLILASAAVKMRSGRA</sequence>
<evidence type="ECO:0000313" key="3">
    <source>
        <dbReference type="Proteomes" id="UP000464186"/>
    </source>
</evidence>
<reference evidence="2 3" key="1">
    <citation type="submission" date="2020-01" db="EMBL/GenBank/DDBJ databases">
        <title>Pseudarthrobacter psychrotolerans sp. nov., isolated from antarctic soil.</title>
        <authorList>
            <person name="Shin Y."/>
            <person name="Park W."/>
        </authorList>
    </citation>
    <scope>NUCLEOTIDE SEQUENCE [LARGE SCALE GENOMIC DNA]</scope>
    <source>
        <strain evidence="2 3">YJ56</strain>
    </source>
</reference>
<accession>A0A6P1NMQ3</accession>
<keyword evidence="1" id="KW-1133">Transmembrane helix</keyword>
<dbReference type="AlphaFoldDB" id="A0A6P1NMQ3"/>
<protein>
    <submittedName>
        <fullName evidence="2">Poxvirus protein I5</fullName>
    </submittedName>
</protein>
<name>A0A6P1NMQ3_9MICC</name>
<keyword evidence="1" id="KW-0472">Membrane</keyword>
<dbReference type="KEGG" id="psey:GU243_11850"/>
<keyword evidence="3" id="KW-1185">Reference proteome</keyword>
<evidence type="ECO:0000313" key="2">
    <source>
        <dbReference type="EMBL" id="QHK20313.1"/>
    </source>
</evidence>
<organism evidence="2 3">
    <name type="scientific">Pseudarthrobacter psychrotolerans</name>
    <dbReference type="NCBI Taxonomy" id="2697569"/>
    <lineage>
        <taxon>Bacteria</taxon>
        <taxon>Bacillati</taxon>
        <taxon>Actinomycetota</taxon>
        <taxon>Actinomycetes</taxon>
        <taxon>Micrococcales</taxon>
        <taxon>Micrococcaceae</taxon>
        <taxon>Pseudarthrobacter</taxon>
    </lineage>
</organism>
<evidence type="ECO:0000256" key="1">
    <source>
        <dbReference type="SAM" id="Phobius"/>
    </source>
</evidence>
<feature type="transmembrane region" description="Helical" evidence="1">
    <location>
        <begin position="178"/>
        <end position="208"/>
    </location>
</feature>